<dbReference type="InterPro" id="IPR027417">
    <property type="entry name" value="P-loop_NTPase"/>
</dbReference>
<keyword evidence="1" id="KW-0677">Repeat</keyword>
<gene>
    <name evidence="3" type="ORF">N7532_011292</name>
</gene>
<keyword evidence="4" id="KW-1185">Reference proteome</keyword>
<sequence>MAPGIISPVPGNITSPSYSSLPGNSRHVSTISSVFESDNVSNNGRWSRRDPFMPRKVSGSSNANMNRVAQFLHSHSSVQLRNVAFSDLLNTDYYTITDWIRHERMSYLPPAGSSYDKVLSWAEFFVDRLKKFVDDAIHEDSYLVANLAYGSCGLLLELGKENKKNAEALMVSFGFFYNLSAILVNLIERAELFAVSVDISNQLATCLSHLVTLVANVARTFNDKIRSRSGPVSVDIYDTFDTEIRCFRASCDSIAEAMWHHQLSRESSVVCKDVKSIRSWLAPEDRVLSHIAENSSHLAHDREEMTCQWVDQYLAHFLKGPETIMSFYGKPGSGKTVLASVIVDILQKVIGGVSYQTLFVPINARIPAETSPTAIAKTILFQLFEKRIGNVGFLQSLSNAYERSRKITDVAEYEDILWSAVEDGLAATLSGAKQLVIVVDGLDEASCPEQVLFKRLTAALDTAVNMRVNVKLITFGAEKHAASGKVMNVPVNEDRINDDISIVVRNISTKKNHETFNPFNQISEMEQVIIINQITEASQGSFQWAKLCTKRVRLEQNPEAMMKVVETLVKDKPSVADFVADTLSQPGVTEEARYMLLWLATADRPLVLKELTALASIQVDKQTVTDRKVNPLEVLSPLVSLVFLQADQVCLRHGLIRTAVLDVFSKGKLIPAIKDRHLDLVTRLLIYIKNTVTERHEPTLDQLHSYETLLSRNPLLDFAVRSWPYYLRQTNVYTTGGVAPTAKEFSKLFPVTVTLLLLQTALWQNISTPKLVSFQTTVTNLTRQILTTDNLVTLQSIITLALMHRDIGQIPEATTLVYELTTITRKILTERSIVTMQVANTFLELTDCQKTGSKTDFMVKREEIFKLVIKCYAEYYGPRSDQVVTTYHTLIEHYRLTKEETKIREIEVIIQKITGEYGADQTNVHGELPVTIGGRQPEPETSGIPLDPEVEHDEVDSDAFDSQAHLKQAEKFTAEGNITEAERIYVKIWQRASDECRIQYSGDWEEIKLNAVLVYTQFLRSQKRETEVSSILSSVAEDYRHSSLFVSESSASRFQEIAKVMTDVGLSAAALNILRQVAHYYKSTKSSSYSVVEQHIQSVFQRITREASSSSWTAMSESVLQEFVYELYQSGSKIDQSSFTVLHTLVEKYTSQHRWKDTTRVIKKILRTLWPSLFSPSVNDMSLPTEHTNECVSLARRLSQCYQYRRRSTREERIRYRVYFALRAAKPVDDRTRNEVTNELVAFYGRSSQPDRVISTRQEVLGDETNHYGPEHPVVINTLKDLADLTRPRPIFVEYYQRVIKALNKDSPHCHPDAIEPLVMVVNELWRQSRYLDAVPYYSVLFSTFLVDPKKFQDTAFVQDFFTRYIQCLRNTGKDYTSIHTVTTQYRTKVKAVYGATAKITINATLTLAKLSQETKFNQNIAIELYKELLNIQSNEIEHNEIQATLDGIYEDQAAILHSSSASSEDVNIAMSVFKKRSTIIRQTHGWASEMSLSKLEEIVSFHAKQKDTSSVLSELHESTFNILLTESSSSRLISAATVIAGSYIATEQIAKATELTQEIYHQIVMKDISSKNHQFDLSSKGRQSLIFLAQLEHSLFKRTSTITDVLASLTTEYVYFEEFRSQRSSKAATFHSVSVSAAQLHSFLRSSNRESAAARVFDDYVAYFLATEGKRIKLTDPAKVKILLSTLLKHFSTYQSSNFIRSIGIASNHGVLELLKEKNYGGASDLASAAFHYISADDAFRNPAILKFVFTLGVHTGRTIILRPDQAAQKLVDVSCRIIKEVLRVCRDQNIDLAQIRLEYLNILIRLLGEQKSYEDLAWLLSGLWNSRNKQGTWSASIILQLARRYIMASYLNEDGLKASRLAENIVYNCRRVNGPCHASTLQMSVLLSQLYTGIAQKFQSIKGGQNMASNLYRKSAALHEYLLRVFVDPSLADFDGGLENSLSLDGSVDLDFGGDSTDSASAFDGMDVCQHLQLLKLAVQRLGDWPKDRSEFERLYKDLQTKCGGNLEGVEEVEKWNLKSFGSGKAAGNEDILNLDFKTWELEIKPPDEIDEGDL</sequence>
<dbReference type="OrthoDB" id="2546325at2759"/>
<evidence type="ECO:0000313" key="3">
    <source>
        <dbReference type="EMBL" id="KAJ5082249.1"/>
    </source>
</evidence>
<dbReference type="Gene3D" id="3.40.50.300">
    <property type="entry name" value="P-loop containing nucleotide triphosphate hydrolases"/>
    <property type="match status" value="1"/>
</dbReference>
<dbReference type="EMBL" id="JAPQKI010000011">
    <property type="protein sequence ID" value="KAJ5082249.1"/>
    <property type="molecule type" value="Genomic_DNA"/>
</dbReference>
<feature type="domain" description="Nephrocystin 3-like N-terminal" evidence="2">
    <location>
        <begin position="306"/>
        <end position="463"/>
    </location>
</feature>
<protein>
    <recommendedName>
        <fullName evidence="2">Nephrocystin 3-like N-terminal domain-containing protein</fullName>
    </recommendedName>
</protein>
<name>A0A9W9EI62_9EURO</name>
<comment type="caution">
    <text evidence="3">The sequence shown here is derived from an EMBL/GenBank/DDBJ whole genome shotgun (WGS) entry which is preliminary data.</text>
</comment>
<dbReference type="InterPro" id="IPR056884">
    <property type="entry name" value="NPHP3-like_N"/>
</dbReference>
<dbReference type="GeneID" id="81362762"/>
<evidence type="ECO:0000256" key="1">
    <source>
        <dbReference type="ARBA" id="ARBA00022737"/>
    </source>
</evidence>
<dbReference type="Pfam" id="PF24883">
    <property type="entry name" value="NPHP3_N"/>
    <property type="match status" value="1"/>
</dbReference>
<dbReference type="PANTHER" id="PTHR10039">
    <property type="entry name" value="AMELOGENIN"/>
    <property type="match status" value="1"/>
</dbReference>
<dbReference type="RefSeq" id="XP_056468771.1">
    <property type="nucleotide sequence ID" value="XM_056623783.1"/>
</dbReference>
<dbReference type="Proteomes" id="UP001149074">
    <property type="component" value="Unassembled WGS sequence"/>
</dbReference>
<evidence type="ECO:0000313" key="4">
    <source>
        <dbReference type="Proteomes" id="UP001149074"/>
    </source>
</evidence>
<organism evidence="3 4">
    <name type="scientific">Penicillium argentinense</name>
    <dbReference type="NCBI Taxonomy" id="1131581"/>
    <lineage>
        <taxon>Eukaryota</taxon>
        <taxon>Fungi</taxon>
        <taxon>Dikarya</taxon>
        <taxon>Ascomycota</taxon>
        <taxon>Pezizomycotina</taxon>
        <taxon>Eurotiomycetes</taxon>
        <taxon>Eurotiomycetidae</taxon>
        <taxon>Eurotiales</taxon>
        <taxon>Aspergillaceae</taxon>
        <taxon>Penicillium</taxon>
    </lineage>
</organism>
<dbReference type="SUPFAM" id="SSF52540">
    <property type="entry name" value="P-loop containing nucleoside triphosphate hydrolases"/>
    <property type="match status" value="1"/>
</dbReference>
<reference evidence="3" key="1">
    <citation type="submission" date="2022-11" db="EMBL/GenBank/DDBJ databases">
        <authorList>
            <person name="Petersen C."/>
        </authorList>
    </citation>
    <scope>NUCLEOTIDE SEQUENCE</scope>
    <source>
        <strain evidence="3">IBT 30761</strain>
    </source>
</reference>
<proteinExistence type="predicted"/>
<accession>A0A9W9EI62</accession>
<reference evidence="3" key="2">
    <citation type="journal article" date="2023" name="IMA Fungus">
        <title>Comparative genomic study of the Penicillium genus elucidates a diverse pangenome and 15 lateral gene transfer events.</title>
        <authorList>
            <person name="Petersen C."/>
            <person name="Sorensen T."/>
            <person name="Nielsen M.R."/>
            <person name="Sondergaard T.E."/>
            <person name="Sorensen J.L."/>
            <person name="Fitzpatrick D.A."/>
            <person name="Frisvad J.C."/>
            <person name="Nielsen K.L."/>
        </authorList>
    </citation>
    <scope>NUCLEOTIDE SEQUENCE</scope>
    <source>
        <strain evidence="3">IBT 30761</strain>
    </source>
</reference>
<evidence type="ECO:0000259" key="2">
    <source>
        <dbReference type="Pfam" id="PF24883"/>
    </source>
</evidence>
<dbReference type="PANTHER" id="PTHR10039:SF9">
    <property type="entry name" value="NACHT DOMAIN PROTEIN (AFU_ORTHOLOGUE AFUA_2G01760)"/>
    <property type="match status" value="1"/>
</dbReference>